<keyword evidence="4 8" id="KW-0812">Transmembrane</keyword>
<accession>A0A1V1HYV4</accession>
<evidence type="ECO:0000256" key="1">
    <source>
        <dbReference type="ARBA" id="ARBA00004651"/>
    </source>
</evidence>
<dbReference type="PANTHER" id="PTHR34390:SF1">
    <property type="entry name" value="SUCCINATE TRANSPORTER SUBUNIT YJJB-RELATED"/>
    <property type="match status" value="1"/>
</dbReference>
<reference evidence="10 11" key="1">
    <citation type="submission" date="2014-04" db="EMBL/GenBank/DDBJ databases">
        <authorList>
            <person name="Hornung B.V."/>
        </authorList>
    </citation>
    <scope>NUCLEOTIDE SEQUENCE [LARGE SCALE GENOMIC DNA]</scope>
    <source>
        <strain evidence="10 11">CRIB</strain>
    </source>
</reference>
<dbReference type="InterPro" id="IPR050539">
    <property type="entry name" value="ThrE_Dicarb/AminoAcid_Exp"/>
</dbReference>
<sequence length="146" mass="16183">MLIEVIAAFFVAYSFGILFNIKGKYLIIAGCGGAIGWFLYKFCIQIGICETSSLFIASVGFSIYCETCARLYKTPSTILSVCCLIPLVPGYGIYNTLYSFLIKNYILAVDYGFTTISNACTLALGIILISALYRNHTLNKKYKKIK</sequence>
<dbReference type="EMBL" id="LN555523">
    <property type="protein sequence ID" value="CED93079.1"/>
    <property type="molecule type" value="Genomic_DNA"/>
</dbReference>
<proteinExistence type="inferred from homology"/>
<dbReference type="Proteomes" id="UP000245622">
    <property type="component" value="Chromosome 1"/>
</dbReference>
<keyword evidence="2" id="KW-1003">Cell membrane</keyword>
<protein>
    <submittedName>
        <fullName evidence="10">Membrane spanning protein</fullName>
    </submittedName>
</protein>
<organism evidence="10 11">
    <name type="scientific">Romboutsia ilealis</name>
    <dbReference type="NCBI Taxonomy" id="1115758"/>
    <lineage>
        <taxon>Bacteria</taxon>
        <taxon>Bacillati</taxon>
        <taxon>Bacillota</taxon>
        <taxon>Clostridia</taxon>
        <taxon>Peptostreptococcales</taxon>
        <taxon>Peptostreptococcaceae</taxon>
        <taxon>Romboutsia</taxon>
    </lineage>
</organism>
<feature type="transmembrane region" description="Helical" evidence="8">
    <location>
        <begin position="54"/>
        <end position="72"/>
    </location>
</feature>
<dbReference type="InterPro" id="IPR024528">
    <property type="entry name" value="ThrE_2"/>
</dbReference>
<keyword evidence="3" id="KW-0997">Cell inner membrane</keyword>
<dbReference type="PANTHER" id="PTHR34390">
    <property type="entry name" value="UPF0442 PROTEIN YJJB-RELATED"/>
    <property type="match status" value="1"/>
</dbReference>
<evidence type="ECO:0000256" key="2">
    <source>
        <dbReference type="ARBA" id="ARBA00022475"/>
    </source>
</evidence>
<dbReference type="AlphaFoldDB" id="A0A1V1HYV4"/>
<keyword evidence="5 8" id="KW-1133">Transmembrane helix</keyword>
<keyword evidence="11" id="KW-1185">Reference proteome</keyword>
<evidence type="ECO:0000256" key="3">
    <source>
        <dbReference type="ARBA" id="ARBA00022519"/>
    </source>
</evidence>
<dbReference type="GO" id="GO:0005886">
    <property type="term" value="C:plasma membrane"/>
    <property type="evidence" value="ECO:0007669"/>
    <property type="project" value="UniProtKB-SubCell"/>
</dbReference>
<feature type="transmembrane region" description="Helical" evidence="8">
    <location>
        <begin position="79"/>
        <end position="101"/>
    </location>
</feature>
<evidence type="ECO:0000256" key="7">
    <source>
        <dbReference type="ARBA" id="ARBA00034125"/>
    </source>
</evidence>
<evidence type="ECO:0000256" key="8">
    <source>
        <dbReference type="SAM" id="Phobius"/>
    </source>
</evidence>
<evidence type="ECO:0000313" key="11">
    <source>
        <dbReference type="Proteomes" id="UP000245622"/>
    </source>
</evidence>
<comment type="similarity">
    <text evidence="7">Belongs to the ThrE exporter (TC 2.A.79) family.</text>
</comment>
<comment type="subcellular location">
    <subcellularLocation>
        <location evidence="1">Cell membrane</location>
        <topology evidence="1">Multi-pass membrane protein</topology>
    </subcellularLocation>
</comment>
<dbReference type="GO" id="GO:0015744">
    <property type="term" value="P:succinate transport"/>
    <property type="evidence" value="ECO:0007669"/>
    <property type="project" value="TreeGrafter"/>
</dbReference>
<dbReference type="KEGG" id="ril:CRIB_322"/>
<evidence type="ECO:0000256" key="6">
    <source>
        <dbReference type="ARBA" id="ARBA00023136"/>
    </source>
</evidence>
<feature type="transmembrane region" description="Helical" evidence="8">
    <location>
        <begin position="6"/>
        <end position="21"/>
    </location>
</feature>
<evidence type="ECO:0000259" key="9">
    <source>
        <dbReference type="Pfam" id="PF12821"/>
    </source>
</evidence>
<dbReference type="GeneID" id="82204502"/>
<evidence type="ECO:0000256" key="5">
    <source>
        <dbReference type="ARBA" id="ARBA00022989"/>
    </source>
</evidence>
<evidence type="ECO:0000313" key="10">
    <source>
        <dbReference type="EMBL" id="CED93079.1"/>
    </source>
</evidence>
<dbReference type="Pfam" id="PF12821">
    <property type="entry name" value="ThrE_2"/>
    <property type="match status" value="1"/>
</dbReference>
<keyword evidence="6 8" id="KW-0472">Membrane</keyword>
<evidence type="ECO:0000256" key="4">
    <source>
        <dbReference type="ARBA" id="ARBA00022692"/>
    </source>
</evidence>
<feature type="transmembrane region" description="Helical" evidence="8">
    <location>
        <begin position="113"/>
        <end position="133"/>
    </location>
</feature>
<name>A0A1V1HYV4_9FIRM</name>
<dbReference type="RefSeq" id="WP_180702828.1">
    <property type="nucleotide sequence ID" value="NZ_CAJUCR010000020.1"/>
</dbReference>
<feature type="domain" description="Threonine/Serine exporter ThrE" evidence="9">
    <location>
        <begin position="5"/>
        <end position="131"/>
    </location>
</feature>
<gene>
    <name evidence="10" type="ORF">CRIB_322</name>
</gene>